<dbReference type="PANTHER" id="PTHR13923:SF11">
    <property type="entry name" value="SECRETORY 31, ISOFORM D"/>
    <property type="match status" value="1"/>
</dbReference>
<dbReference type="GO" id="GO:0030127">
    <property type="term" value="C:COPII vesicle coat"/>
    <property type="evidence" value="ECO:0007669"/>
    <property type="project" value="TreeGrafter"/>
</dbReference>
<dbReference type="EMBL" id="SPLM01000002">
    <property type="protein sequence ID" value="TMW68819.1"/>
    <property type="molecule type" value="Genomic_DNA"/>
</dbReference>
<evidence type="ECO:0000256" key="4">
    <source>
        <dbReference type="ARBA" id="ARBA00013507"/>
    </source>
</evidence>
<dbReference type="GO" id="GO:0005198">
    <property type="term" value="F:structural molecule activity"/>
    <property type="evidence" value="ECO:0007669"/>
    <property type="project" value="TreeGrafter"/>
</dbReference>
<keyword evidence="11" id="KW-0653">Protein transport</keyword>
<dbReference type="PROSITE" id="PS50294">
    <property type="entry name" value="WD_REPEATS_REGION"/>
    <property type="match status" value="1"/>
</dbReference>
<dbReference type="Gene3D" id="1.20.940.10">
    <property type="entry name" value="Functional domain of the splicing factor Prp18"/>
    <property type="match status" value="1"/>
</dbReference>
<feature type="repeat" description="WD" evidence="15">
    <location>
        <begin position="182"/>
        <end position="212"/>
    </location>
</feature>
<comment type="similarity">
    <text evidence="3">Belongs to the WD repeat SEC31 family.</text>
</comment>
<dbReference type="GO" id="GO:0007029">
    <property type="term" value="P:endoplasmic reticulum organization"/>
    <property type="evidence" value="ECO:0007669"/>
    <property type="project" value="TreeGrafter"/>
</dbReference>
<organism evidence="18 19">
    <name type="scientific">Pythium oligandrum</name>
    <name type="common">Mycoparasitic fungus</name>
    <dbReference type="NCBI Taxonomy" id="41045"/>
    <lineage>
        <taxon>Eukaryota</taxon>
        <taxon>Sar</taxon>
        <taxon>Stramenopiles</taxon>
        <taxon>Oomycota</taxon>
        <taxon>Peronosporomycetes</taxon>
        <taxon>Pythiales</taxon>
        <taxon>Pythiaceae</taxon>
        <taxon>Pythium</taxon>
    </lineage>
</organism>
<dbReference type="GO" id="GO:0070971">
    <property type="term" value="C:endoplasmic reticulum exit site"/>
    <property type="evidence" value="ECO:0007669"/>
    <property type="project" value="TreeGrafter"/>
</dbReference>
<keyword evidence="6" id="KW-0813">Transport</keyword>
<dbReference type="FunFam" id="2.130.10.10:FF:000526">
    <property type="entry name" value="Protein transport protein SEC31"/>
    <property type="match status" value="1"/>
</dbReference>
<keyword evidence="10" id="KW-0931">ER-Golgi transport</keyword>
<dbReference type="SMART" id="SM00320">
    <property type="entry name" value="WD40"/>
    <property type="match status" value="4"/>
</dbReference>
<dbReference type="Pfam" id="PF12931">
    <property type="entry name" value="TPR_Sec16"/>
    <property type="match status" value="1"/>
</dbReference>
<evidence type="ECO:0000256" key="6">
    <source>
        <dbReference type="ARBA" id="ARBA00022448"/>
    </source>
</evidence>
<evidence type="ECO:0000259" key="17">
    <source>
        <dbReference type="Pfam" id="PF12931"/>
    </source>
</evidence>
<evidence type="ECO:0000256" key="11">
    <source>
        <dbReference type="ARBA" id="ARBA00022927"/>
    </source>
</evidence>
<comment type="function">
    <text evidence="14">Component of the coat protein complex II (COPII) which promotes the formation of transport vesicles from the endoplasmic reticulum (ER). The coat has two main functions, the physical deformation of the endoplasmic reticulum membrane into vesicles and the selection of cargo molecules.</text>
</comment>
<feature type="region of interest" description="Disordered" evidence="16">
    <location>
        <begin position="901"/>
        <end position="1001"/>
    </location>
</feature>
<proteinExistence type="inferred from homology"/>
<evidence type="ECO:0000256" key="9">
    <source>
        <dbReference type="ARBA" id="ARBA00022824"/>
    </source>
</evidence>
<reference evidence="18" key="1">
    <citation type="submission" date="2019-03" db="EMBL/GenBank/DDBJ databases">
        <title>Long read genome sequence of the mycoparasitic Pythium oligandrum ATCC 38472 isolated from sugarbeet rhizosphere.</title>
        <authorList>
            <person name="Gaulin E."/>
        </authorList>
    </citation>
    <scope>NUCLEOTIDE SEQUENCE</scope>
    <source>
        <strain evidence="18">ATCC 38472_TT</strain>
    </source>
</reference>
<gene>
    <name evidence="18" type="ORF">Poli38472_006287</name>
</gene>
<dbReference type="PROSITE" id="PS00678">
    <property type="entry name" value="WD_REPEATS_1"/>
    <property type="match status" value="2"/>
</dbReference>
<evidence type="ECO:0000256" key="5">
    <source>
        <dbReference type="ARBA" id="ARBA00021236"/>
    </source>
</evidence>
<dbReference type="Gene3D" id="2.130.10.10">
    <property type="entry name" value="YVTN repeat-like/Quinoprotein amine dehydrogenase"/>
    <property type="match status" value="1"/>
</dbReference>
<dbReference type="PANTHER" id="PTHR13923">
    <property type="entry name" value="SEC31-RELATED PROTEIN"/>
    <property type="match status" value="1"/>
</dbReference>
<dbReference type="InterPro" id="IPR019775">
    <property type="entry name" value="WD40_repeat_CS"/>
</dbReference>
<keyword evidence="13" id="KW-0968">Cytoplasmic vesicle</keyword>
<dbReference type="OrthoDB" id="542917at2759"/>
<keyword evidence="7 15" id="KW-0853">WD repeat</keyword>
<comment type="caution">
    <text evidence="18">The sequence shown here is derived from an EMBL/GenBank/DDBJ whole genome shotgun (WGS) entry which is preliminary data.</text>
</comment>
<evidence type="ECO:0000256" key="3">
    <source>
        <dbReference type="ARBA" id="ARBA00009358"/>
    </source>
</evidence>
<dbReference type="GO" id="GO:0005789">
    <property type="term" value="C:endoplasmic reticulum membrane"/>
    <property type="evidence" value="ECO:0007669"/>
    <property type="project" value="UniProtKB-SubCell"/>
</dbReference>
<sequence>MSLLKEVQANAAVAWSPVRRRGELLALGAKGDGGVAFENTGGEFKLMSMDFSDPSTNMVTLGAVKTPARFTSLAWRDIAKHHDTCPYGVVAGGMADGSVTLWNPKAMIEGGSEGASCEIGRITRHKGMVNAVQFNPHEDSSHLLASGGSDGEVYIVSLDKLNSPAVFTPSGGSITQPGQPPNEITCVAWNTQVNYILATGSQNGSVVIWDLKQKKPWCELRDPQRGTISAIAWNPNEGLQIATASGDDHRPVVKFWDLRTSTSTPLAEFHDHSAGVLSLSWCPNDPGLILSCAKDNRTLLWDLYTRRTVYEFPSDNSSAPALGSDQFFGGGAGQRRWNVQWSPKIPAVASACTLDGKVQVWGLSGGGNPEVRPPKWTRRPAGASFGFGGKLITIHNPSETAPANGDRRRLIHIHRVASEGPLVAEAEALNQALELKDFKGHCDKKVASATTEHERSVWSFMKVLFEEDARQHLLLHLGLDAQKISQLNAKFNPHQEEAAPQQPEDLLNQRIDSGLAAEDVFSSEYQQNEADASDKSSPLGNLPSLAKALPAIDDKSPRIDVSPSPLYTQQSESTLMEALLVGNFEVAVNCCLHYNQFADALLLASCGGPELWEKTQRAFFAHQTRPVMRVVSAIIKNELYGLVEQSALSDWRQTLAILSTYAKSEEFPALCDKLASQLEAAGDLQSATLCYMCAVNVEKTVAAWVKESEAEAKIRGYTFALQRLVEKVSIFSQAVSDSDQAMGPDVASRFAEYSSLMAAQGRLDIAAKYARFSDVSCAILRDRIYNAAPVQGYQPPPFPFDVVNVIPITQQQQQAQAYGQQSYAAAGQYGATAAGQYGAQATGYGAQAAQGGYGAAQATTVGYGAAQPAAGNYGATQATPAGYGATAGYGAAQATPAYQAQAPTPAYNRPTPAQPSYQAPQATPYGAPAQQSGYGAQPQQPAYPGQTQQTGYGGQQPGNFPAPQQPGTFNRPAQPSYPGQTPGFSSGPPSTGGGAAYGFNAGGNVPVPQGTGVNPLTAQTSLTSSRIAKPSVDMNSQKKDGFVSSVGNKELTLKYGNATTAVLSPMGGAGGEPANKFENVIPGSTENVTPQDMPIVHAFNDLVAQLQSLPLTMMEQKQMAEIQKSKEIMFTKLNISDLSPSVVARLHEMVNCFAQRDFATAQAIHVALTGSDWTQHKDWLRGLKSLIHISMKRFR</sequence>
<evidence type="ECO:0000256" key="2">
    <source>
        <dbReference type="ARBA" id="ARBA00004397"/>
    </source>
</evidence>
<evidence type="ECO:0000256" key="1">
    <source>
        <dbReference type="ARBA" id="ARBA00004299"/>
    </source>
</evidence>
<evidence type="ECO:0000313" key="18">
    <source>
        <dbReference type="EMBL" id="TMW68819.1"/>
    </source>
</evidence>
<keyword evidence="12" id="KW-0472">Membrane</keyword>
<feature type="compositionally biased region" description="Low complexity" evidence="16">
    <location>
        <begin position="978"/>
        <end position="989"/>
    </location>
</feature>
<evidence type="ECO:0000256" key="15">
    <source>
        <dbReference type="PROSITE-ProRule" id="PRU00221"/>
    </source>
</evidence>
<dbReference type="InterPro" id="IPR001680">
    <property type="entry name" value="WD40_rpt"/>
</dbReference>
<evidence type="ECO:0000313" key="19">
    <source>
        <dbReference type="Proteomes" id="UP000794436"/>
    </source>
</evidence>
<dbReference type="GO" id="GO:0015031">
    <property type="term" value="P:protein transport"/>
    <property type="evidence" value="ECO:0007669"/>
    <property type="project" value="UniProtKB-KW"/>
</dbReference>
<evidence type="ECO:0000256" key="8">
    <source>
        <dbReference type="ARBA" id="ARBA00022737"/>
    </source>
</evidence>
<dbReference type="SUPFAM" id="SSF50978">
    <property type="entry name" value="WD40 repeat-like"/>
    <property type="match status" value="1"/>
</dbReference>
<evidence type="ECO:0000256" key="13">
    <source>
        <dbReference type="ARBA" id="ARBA00023329"/>
    </source>
</evidence>
<dbReference type="InterPro" id="IPR024298">
    <property type="entry name" value="Sec16_Sec23-bd"/>
</dbReference>
<dbReference type="GO" id="GO:0090110">
    <property type="term" value="P:COPII-coated vesicle cargo loading"/>
    <property type="evidence" value="ECO:0007669"/>
    <property type="project" value="TreeGrafter"/>
</dbReference>
<feature type="repeat" description="WD" evidence="15">
    <location>
        <begin position="269"/>
        <end position="311"/>
    </location>
</feature>
<keyword evidence="9" id="KW-0256">Endoplasmic reticulum</keyword>
<dbReference type="AlphaFoldDB" id="A0A8K1FPX6"/>
<feature type="compositionally biased region" description="Low complexity" evidence="16">
    <location>
        <begin position="933"/>
        <end position="950"/>
    </location>
</feature>
<feature type="domain" description="Sec16 Sec23-binding" evidence="17">
    <location>
        <begin position="577"/>
        <end position="698"/>
    </location>
</feature>
<dbReference type="PROSITE" id="PS50082">
    <property type="entry name" value="WD_REPEATS_2"/>
    <property type="match status" value="2"/>
</dbReference>
<dbReference type="InterPro" id="IPR036322">
    <property type="entry name" value="WD40_repeat_dom_sf"/>
</dbReference>
<protein>
    <recommendedName>
        <fullName evidence="5">Protein transport protein SEC31</fullName>
    </recommendedName>
    <alternativeName>
        <fullName evidence="4">Protein transport protein sec31</fullName>
    </alternativeName>
</protein>
<evidence type="ECO:0000256" key="16">
    <source>
        <dbReference type="SAM" id="MobiDB-lite"/>
    </source>
</evidence>
<dbReference type="Proteomes" id="UP000794436">
    <property type="component" value="Unassembled WGS sequence"/>
</dbReference>
<name>A0A8K1FPX6_PYTOL</name>
<dbReference type="InterPro" id="IPR040251">
    <property type="entry name" value="SEC31-like"/>
</dbReference>
<dbReference type="Pfam" id="PF00400">
    <property type="entry name" value="WD40"/>
    <property type="match status" value="3"/>
</dbReference>
<keyword evidence="8" id="KW-0677">Repeat</keyword>
<accession>A0A8K1FPX6</accession>
<evidence type="ECO:0000256" key="12">
    <source>
        <dbReference type="ARBA" id="ARBA00023136"/>
    </source>
</evidence>
<dbReference type="InterPro" id="IPR015943">
    <property type="entry name" value="WD40/YVTN_repeat-like_dom_sf"/>
</dbReference>
<evidence type="ECO:0000256" key="7">
    <source>
        <dbReference type="ARBA" id="ARBA00022574"/>
    </source>
</evidence>
<comment type="subcellular location">
    <subcellularLocation>
        <location evidence="1">Cytoplasmic vesicle</location>
        <location evidence="1">COPII-coated vesicle membrane</location>
        <topology evidence="1">Peripheral membrane protein</topology>
        <orientation evidence="1">Cytoplasmic side</orientation>
    </subcellularLocation>
    <subcellularLocation>
        <location evidence="2">Endoplasmic reticulum membrane</location>
        <topology evidence="2">Peripheral membrane protein</topology>
        <orientation evidence="2">Cytoplasmic side</orientation>
    </subcellularLocation>
</comment>
<evidence type="ECO:0000256" key="14">
    <source>
        <dbReference type="ARBA" id="ARBA00025471"/>
    </source>
</evidence>
<evidence type="ECO:0000256" key="10">
    <source>
        <dbReference type="ARBA" id="ARBA00022892"/>
    </source>
</evidence>
<dbReference type="Gene3D" id="1.25.40.1030">
    <property type="match status" value="1"/>
</dbReference>
<keyword evidence="19" id="KW-1185">Reference proteome</keyword>